<dbReference type="KEGG" id="tmo:TMO_a0335"/>
<proteinExistence type="predicted"/>
<protein>
    <submittedName>
        <fullName evidence="1">Uncharacterized protein</fullName>
    </submittedName>
</protein>
<geneLocation type="plasmid" evidence="1 2">
    <name>pTM1</name>
</geneLocation>
<dbReference type="EMBL" id="CP003237">
    <property type="protein sequence ID" value="AFK55738.1"/>
    <property type="molecule type" value="Genomic_DNA"/>
</dbReference>
<organism evidence="1 2">
    <name type="scientific">Tistrella mobilis (strain KA081020-065)</name>
    <dbReference type="NCBI Taxonomy" id="1110502"/>
    <lineage>
        <taxon>Bacteria</taxon>
        <taxon>Pseudomonadati</taxon>
        <taxon>Pseudomonadota</taxon>
        <taxon>Alphaproteobacteria</taxon>
        <taxon>Geminicoccales</taxon>
        <taxon>Geminicoccaceae</taxon>
        <taxon>Tistrella</taxon>
    </lineage>
</organism>
<dbReference type="HOGENOM" id="CLU_3085825_0_0_5"/>
<accession>I3TSK0</accession>
<keyword evidence="1" id="KW-0614">Plasmid</keyword>
<reference evidence="1 2" key="1">
    <citation type="journal article" date="2012" name="J. Am. Chem. Soc.">
        <title>Bacterial biosynthesis and maturation of the didemnin anti-cancer agents.</title>
        <authorList>
            <person name="Xu Y."/>
            <person name="Kersten R.D."/>
            <person name="Nam S.J."/>
            <person name="Lu L."/>
            <person name="Al-Suwailem A.M."/>
            <person name="Zheng H."/>
            <person name="Fenical W."/>
            <person name="Dorrestein P.C."/>
            <person name="Moore B.S."/>
            <person name="Qian P.Y."/>
        </authorList>
    </citation>
    <scope>NUCLEOTIDE SEQUENCE [LARGE SCALE GENOMIC DNA]</scope>
    <source>
        <strain evidence="1 2">KA081020-065</strain>
    </source>
</reference>
<dbReference type="Proteomes" id="UP000005258">
    <property type="component" value="Plasmid pTM1"/>
</dbReference>
<keyword evidence="2" id="KW-1185">Reference proteome</keyword>
<dbReference type="AlphaFoldDB" id="I3TSK0"/>
<gene>
    <name evidence="1" type="ordered locus">TMO_a0335</name>
</gene>
<evidence type="ECO:0000313" key="1">
    <source>
        <dbReference type="EMBL" id="AFK55738.1"/>
    </source>
</evidence>
<sequence>MGRRGDAHIPICHRPIPVQARTSLSSVSPPRICRGRSSWIRTDGRGQVSACA</sequence>
<evidence type="ECO:0000313" key="2">
    <source>
        <dbReference type="Proteomes" id="UP000005258"/>
    </source>
</evidence>
<name>I3TSK0_TISMK</name>